<proteinExistence type="predicted"/>
<gene>
    <name evidence="1" type="ORF">CHLFYP18_04048</name>
</gene>
<name>A0A6N3I1W6_9FIRM</name>
<protein>
    <submittedName>
        <fullName evidence="1">Uncharacterized protein</fullName>
    </submittedName>
</protein>
<reference evidence="1" key="1">
    <citation type="submission" date="2019-11" db="EMBL/GenBank/DDBJ databases">
        <authorList>
            <person name="Feng L."/>
        </authorList>
    </citation>
    <scope>NUCLEOTIDE SEQUENCE</scope>
    <source>
        <strain evidence="1">ChathewayiLFYP18</strain>
    </source>
</reference>
<dbReference type="RefSeq" id="WP_156834402.1">
    <property type="nucleotide sequence ID" value="NZ_CACRUH010000090.1"/>
</dbReference>
<accession>A0A6N3I1W6</accession>
<dbReference type="AlphaFoldDB" id="A0A6N3I1W6"/>
<evidence type="ECO:0000313" key="1">
    <source>
        <dbReference type="EMBL" id="VYU83274.1"/>
    </source>
</evidence>
<dbReference type="EMBL" id="CACRUH010000090">
    <property type="protein sequence ID" value="VYU83274.1"/>
    <property type="molecule type" value="Genomic_DNA"/>
</dbReference>
<organism evidence="1">
    <name type="scientific">Hungatella hathewayi</name>
    <dbReference type="NCBI Taxonomy" id="154046"/>
    <lineage>
        <taxon>Bacteria</taxon>
        <taxon>Bacillati</taxon>
        <taxon>Bacillota</taxon>
        <taxon>Clostridia</taxon>
        <taxon>Lachnospirales</taxon>
        <taxon>Lachnospiraceae</taxon>
        <taxon>Hungatella</taxon>
    </lineage>
</organism>
<sequence>MLSICIGYGKRDAQWLTLPTDRAEVYEVIGKIMEENGWEQMRMQPYIRDATSEITNLPSYLEGYYYSIPEAMDQLNFLAARIAWLSTKEKEIFSKALEILEPSTLRQLIETTFNLEQFEIQSGTITQKSDKEWNHVLDNEEIYNKSFGKDVAFFLHVHRESGPGYSSFALRLPQKEKVWDRFEVWVDSDKPSKVKTIQCGGQFGELWDFLPANSTWKEIDDFAEFLMSQELKNPTVFIAEMISCFEAEHPHCIEEVYRLASGLRGSTVSQDIRKIRLFSPLEGELFTYNERGRIRIAGYPMEAVDLIQFKESIKEVLQNEEWLKRHPCGFVEQLENKLLRQKVISVRPMTEEWNGRLWGVLEVKSYEELQPEELGKVTEQWRGLAAAGWGHQIRNMGIKTERGELHLSFWSSRPDFCILTEAQLKENGLAQSGDQSHGPTMG</sequence>